<evidence type="ECO:0000313" key="2">
    <source>
        <dbReference type="EMBL" id="KAF2618104.1"/>
    </source>
</evidence>
<evidence type="ECO:0000313" key="3">
    <source>
        <dbReference type="Proteomes" id="UP000712281"/>
    </source>
</evidence>
<feature type="region of interest" description="Disordered" evidence="1">
    <location>
        <begin position="1"/>
        <end position="39"/>
    </location>
</feature>
<dbReference type="EMBL" id="QGKW02000007">
    <property type="protein sequence ID" value="KAF2618104.1"/>
    <property type="molecule type" value="Genomic_DNA"/>
</dbReference>
<dbReference type="AlphaFoldDB" id="A0A3N6TUZ1"/>
<feature type="region of interest" description="Disordered" evidence="1">
    <location>
        <begin position="224"/>
        <end position="247"/>
    </location>
</feature>
<comment type="caution">
    <text evidence="2">The sequence shown here is derived from an EMBL/GenBank/DDBJ whole genome shotgun (WGS) entry which is preliminary data.</text>
</comment>
<dbReference type="OrthoDB" id="1047269at2759"/>
<sequence>MPPRTKQKSVKTPKITRENYVRPPNHNAPASYPWPQKDQEGQPIRIDDLMLLDFNYEGWEKESSKRYNSLLNIEILPTRFGHADTLLSLGLDTDVFETLHAMGIAPLCYQTHELYPDLVQKVLATAHIGRAVLQAPEATPHELQHDENICFLPDPEFLYADPRATFPDQDMDYVDDITPDEDTAYDLGPLDDDADDATYRRWMVDSQRKNNSLMKRIRRAITGGCFSGQEGRTSAKEHTPQQSHRPG</sequence>
<proteinExistence type="predicted"/>
<evidence type="ECO:0000256" key="1">
    <source>
        <dbReference type="SAM" id="MobiDB-lite"/>
    </source>
</evidence>
<name>A0A3N6TUZ1_BRACR</name>
<accession>A0A3N6TUZ1</accession>
<organism evidence="2 3">
    <name type="scientific">Brassica cretica</name>
    <name type="common">Mustard</name>
    <dbReference type="NCBI Taxonomy" id="69181"/>
    <lineage>
        <taxon>Eukaryota</taxon>
        <taxon>Viridiplantae</taxon>
        <taxon>Streptophyta</taxon>
        <taxon>Embryophyta</taxon>
        <taxon>Tracheophyta</taxon>
        <taxon>Spermatophyta</taxon>
        <taxon>Magnoliopsida</taxon>
        <taxon>eudicotyledons</taxon>
        <taxon>Gunneridae</taxon>
        <taxon>Pentapetalae</taxon>
        <taxon>rosids</taxon>
        <taxon>malvids</taxon>
        <taxon>Brassicales</taxon>
        <taxon>Brassicaceae</taxon>
        <taxon>Brassiceae</taxon>
        <taxon>Brassica</taxon>
    </lineage>
</organism>
<protein>
    <submittedName>
        <fullName evidence="2">Uncharacterized protein</fullName>
    </submittedName>
</protein>
<gene>
    <name evidence="2" type="ORF">F2Q68_00038955</name>
</gene>
<dbReference type="Proteomes" id="UP000712281">
    <property type="component" value="Unassembled WGS sequence"/>
</dbReference>
<reference evidence="2" key="1">
    <citation type="submission" date="2019-12" db="EMBL/GenBank/DDBJ databases">
        <title>Genome sequencing and annotation of Brassica cretica.</title>
        <authorList>
            <person name="Studholme D.J."/>
            <person name="Sarris P.F."/>
        </authorList>
    </citation>
    <scope>NUCLEOTIDE SEQUENCE</scope>
    <source>
        <strain evidence="2">PFS-001/15</strain>
        <tissue evidence="2">Leaf</tissue>
    </source>
</reference>
<feature type="compositionally biased region" description="Basic residues" evidence="1">
    <location>
        <begin position="1"/>
        <end position="11"/>
    </location>
</feature>